<dbReference type="KEGG" id="geo:Geob_0295"/>
<reference evidence="1 2" key="1">
    <citation type="submission" date="2009-01" db="EMBL/GenBank/DDBJ databases">
        <title>Complete sequence of Geobacter sp. FRC-32.</title>
        <authorList>
            <consortium name="US DOE Joint Genome Institute"/>
            <person name="Lucas S."/>
            <person name="Copeland A."/>
            <person name="Lapidus A."/>
            <person name="Glavina del Rio T."/>
            <person name="Dalin E."/>
            <person name="Tice H."/>
            <person name="Bruce D."/>
            <person name="Goodwin L."/>
            <person name="Pitluck S."/>
            <person name="Saunders E."/>
            <person name="Brettin T."/>
            <person name="Detter J.C."/>
            <person name="Han C."/>
            <person name="Larimer F."/>
            <person name="Land M."/>
            <person name="Hauser L."/>
            <person name="Kyrpides N."/>
            <person name="Ovchinnikova G."/>
            <person name="Kostka J."/>
            <person name="Richardson P."/>
        </authorList>
    </citation>
    <scope>NUCLEOTIDE SEQUENCE [LARGE SCALE GENOMIC DNA]</scope>
    <source>
        <strain evidence="2">DSM 22248 / JCM 15807 / FRC-32</strain>
    </source>
</reference>
<dbReference type="EMBL" id="CP001390">
    <property type="protein sequence ID" value="ACM18666.1"/>
    <property type="molecule type" value="Genomic_DNA"/>
</dbReference>
<gene>
    <name evidence="1" type="ordered locus">Geob_0295</name>
</gene>
<keyword evidence="2" id="KW-1185">Reference proteome</keyword>
<protein>
    <submittedName>
        <fullName evidence="1">Uncharacterized protein</fullName>
    </submittedName>
</protein>
<sequence length="45" mass="5174">MSELAKGSTYRCSRKECGVEVQVLQECRSQEDCQLSCCGERMQRK</sequence>
<proteinExistence type="predicted"/>
<dbReference type="Gene3D" id="2.20.28.100">
    <property type="entry name" value="Desulphoferrodoxin, N-terminal domain"/>
    <property type="match status" value="1"/>
</dbReference>
<dbReference type="RefSeq" id="WP_012645395.1">
    <property type="nucleotide sequence ID" value="NC_011979.1"/>
</dbReference>
<organism evidence="1 2">
    <name type="scientific">Geotalea daltonii (strain DSM 22248 / JCM 15807 / FRC-32)</name>
    <name type="common">Geobacter daltonii</name>
    <dbReference type="NCBI Taxonomy" id="316067"/>
    <lineage>
        <taxon>Bacteria</taxon>
        <taxon>Pseudomonadati</taxon>
        <taxon>Thermodesulfobacteriota</taxon>
        <taxon>Desulfuromonadia</taxon>
        <taxon>Geobacterales</taxon>
        <taxon>Geobacteraceae</taxon>
        <taxon>Geotalea</taxon>
    </lineage>
</organism>
<accession>B9M9A8</accession>
<dbReference type="Proteomes" id="UP000007721">
    <property type="component" value="Chromosome"/>
</dbReference>
<dbReference type="AlphaFoldDB" id="B9M9A8"/>
<dbReference type="HOGENOM" id="CLU_3200290_0_0_7"/>
<evidence type="ECO:0000313" key="1">
    <source>
        <dbReference type="EMBL" id="ACM18666.1"/>
    </source>
</evidence>
<evidence type="ECO:0000313" key="2">
    <source>
        <dbReference type="Proteomes" id="UP000007721"/>
    </source>
</evidence>
<dbReference type="InterPro" id="IPR038094">
    <property type="entry name" value="Desulfoferrodoxin_N_sf"/>
</dbReference>
<name>B9M9A8_GEODF</name>